<keyword evidence="4" id="KW-1185">Reference proteome</keyword>
<comment type="caution">
    <text evidence="3">The sequence shown here is derived from an EMBL/GenBank/DDBJ whole genome shotgun (WGS) entry which is preliminary data.</text>
</comment>
<dbReference type="GO" id="GO:0016747">
    <property type="term" value="F:acyltransferase activity, transferring groups other than amino-acyl groups"/>
    <property type="evidence" value="ECO:0007669"/>
    <property type="project" value="InterPro"/>
</dbReference>
<feature type="transmembrane region" description="Helical" evidence="1">
    <location>
        <begin position="298"/>
        <end position="317"/>
    </location>
</feature>
<evidence type="ECO:0000313" key="4">
    <source>
        <dbReference type="Proteomes" id="UP000243498"/>
    </source>
</evidence>
<accession>A0A166VW28</accession>
<dbReference type="InterPro" id="IPR000182">
    <property type="entry name" value="GNAT_dom"/>
</dbReference>
<dbReference type="Pfam" id="PF13302">
    <property type="entry name" value="Acetyltransf_3"/>
    <property type="match status" value="1"/>
</dbReference>
<dbReference type="PANTHER" id="PTHR43792:SF1">
    <property type="entry name" value="N-ACETYLTRANSFERASE DOMAIN-CONTAINING PROTEIN"/>
    <property type="match status" value="1"/>
</dbReference>
<evidence type="ECO:0000256" key="1">
    <source>
        <dbReference type="SAM" id="Phobius"/>
    </source>
</evidence>
<dbReference type="AlphaFoldDB" id="A0A166VW28"/>
<dbReference type="Gene3D" id="3.40.630.30">
    <property type="match status" value="1"/>
</dbReference>
<evidence type="ECO:0000259" key="2">
    <source>
        <dbReference type="Pfam" id="PF13302"/>
    </source>
</evidence>
<dbReference type="Proteomes" id="UP000243498">
    <property type="component" value="Unassembled WGS sequence"/>
</dbReference>
<dbReference type="EMBL" id="AZHC01000063">
    <property type="protein sequence ID" value="OAA34089.1"/>
    <property type="molecule type" value="Genomic_DNA"/>
</dbReference>
<reference evidence="3 4" key="1">
    <citation type="journal article" date="2016" name="Genome Biol. Evol.">
        <title>Divergent and convergent evolution of fungal pathogenicity.</title>
        <authorList>
            <person name="Shang Y."/>
            <person name="Xiao G."/>
            <person name="Zheng P."/>
            <person name="Cen K."/>
            <person name="Zhan S."/>
            <person name="Wang C."/>
        </authorList>
    </citation>
    <scope>NUCLEOTIDE SEQUENCE [LARGE SCALE GENOMIC DNA]</scope>
    <source>
        <strain evidence="3 4">RCEF 4871</strain>
    </source>
</reference>
<gene>
    <name evidence="3" type="ORF">NOR_08677</name>
</gene>
<feature type="transmembrane region" description="Helical" evidence="1">
    <location>
        <begin position="329"/>
        <end position="350"/>
    </location>
</feature>
<keyword evidence="1" id="KW-0472">Membrane</keyword>
<name>A0A166VW28_METRR</name>
<organism evidence="3 4">
    <name type="scientific">Metarhizium rileyi (strain RCEF 4871)</name>
    <name type="common">Nomuraea rileyi</name>
    <dbReference type="NCBI Taxonomy" id="1649241"/>
    <lineage>
        <taxon>Eukaryota</taxon>
        <taxon>Fungi</taxon>
        <taxon>Dikarya</taxon>
        <taxon>Ascomycota</taxon>
        <taxon>Pezizomycotina</taxon>
        <taxon>Sordariomycetes</taxon>
        <taxon>Hypocreomycetidae</taxon>
        <taxon>Hypocreales</taxon>
        <taxon>Clavicipitaceae</taxon>
        <taxon>Metarhizium</taxon>
    </lineage>
</organism>
<dbReference type="InterPro" id="IPR051531">
    <property type="entry name" value="N-acetyltransferase"/>
</dbReference>
<keyword evidence="1" id="KW-0812">Transmembrane</keyword>
<dbReference type="PANTHER" id="PTHR43792">
    <property type="entry name" value="GNAT FAMILY, PUTATIVE (AFU_ORTHOLOGUE AFUA_3G00765)-RELATED-RELATED"/>
    <property type="match status" value="1"/>
</dbReference>
<sequence length="404" mass="43766">MFFYTHVFKGSYMLHQDIPLPEWVTVKTTLPATPLPPLDTRAAIKTDRLVLRPTLASDLDGWHALRLQPEVMKWTGQGKPDPDIDWSRQKLKQRLSPDGDAKYEYMVCLADTGEMIGTAGSHMLVGELGWPVIGYMLRKEFWGKGYATEIVHAFLEAWWALPRAEADVEVERSTAVEGSDGKMRECIVAVTMDGNTASQRVLAKANMELVKAWDEADKEDESVVETLYGYVARRPELANCIFFAEMQISGPPLVAVAAGILGSAWAAGSIASLSLMVIPALKTAPESTAPTWAQVYKHGAALMPKVALGVALAYGYVAYDVRGRGGEWLGFAAAAGSVLAIVPFTLGVMMGTNTSLQEAAKDGTPGNDPRVNDLLDTWAWMNLGRSLFPLAGAAIGAISFVCQG</sequence>
<evidence type="ECO:0000313" key="3">
    <source>
        <dbReference type="EMBL" id="OAA34089.1"/>
    </source>
</evidence>
<keyword evidence="1" id="KW-1133">Transmembrane helix</keyword>
<dbReference type="InterPro" id="IPR013901">
    <property type="entry name" value="Anthrone_oxy"/>
</dbReference>
<feature type="domain" description="N-acetyltransferase" evidence="2">
    <location>
        <begin position="48"/>
        <end position="207"/>
    </location>
</feature>
<dbReference type="OrthoDB" id="4072826at2759"/>
<proteinExistence type="predicted"/>
<feature type="transmembrane region" description="Helical" evidence="1">
    <location>
        <begin position="253"/>
        <end position="278"/>
    </location>
</feature>
<dbReference type="SUPFAM" id="SSF55729">
    <property type="entry name" value="Acyl-CoA N-acyltransferases (Nat)"/>
    <property type="match status" value="1"/>
</dbReference>
<protein>
    <submittedName>
        <fullName evidence="3">Acyl-CoA N-acyltransferase</fullName>
    </submittedName>
</protein>
<dbReference type="Pfam" id="PF08592">
    <property type="entry name" value="Anthrone_oxy"/>
    <property type="match status" value="1"/>
</dbReference>
<dbReference type="STRING" id="1081105.A0A166VW28"/>
<dbReference type="InterPro" id="IPR016181">
    <property type="entry name" value="Acyl_CoA_acyltransferase"/>
</dbReference>
<dbReference type="OMA" id="CIFFAEM"/>